<gene>
    <name evidence="1" type="ORF">R6Y96_03695</name>
</gene>
<sequence length="61" mass="6673">MEKGLTLLSSADVEVGHVDLVPPREFLEDVVVPRGDRVVDVVLGGDKEDIRRSCTLAIDLK</sequence>
<evidence type="ECO:0000313" key="2">
    <source>
        <dbReference type="Proteomes" id="UP001305652"/>
    </source>
</evidence>
<keyword evidence="2" id="KW-1185">Reference proteome</keyword>
<reference evidence="1 2" key="1">
    <citation type="submission" date="2023-10" db="EMBL/GenBank/DDBJ databases">
        <title>The complete genome sequence of Methanoculleus receptaculi DSM 18860.</title>
        <authorList>
            <person name="Lai S.-J."/>
            <person name="You Y.-T."/>
            <person name="Chen S.-C."/>
        </authorList>
    </citation>
    <scope>NUCLEOTIDE SEQUENCE [LARGE SCALE GENOMIC DNA]</scope>
    <source>
        <strain evidence="1 2">DSM 18860</strain>
    </source>
</reference>
<dbReference type="AlphaFoldDB" id="A0AAX4FWU3"/>
<dbReference type="Proteomes" id="UP001305652">
    <property type="component" value="Chromosome"/>
</dbReference>
<dbReference type="GeneID" id="85732230"/>
<organism evidence="1 2">
    <name type="scientific">Methanoculleus receptaculi</name>
    <dbReference type="NCBI Taxonomy" id="394967"/>
    <lineage>
        <taxon>Archaea</taxon>
        <taxon>Methanobacteriati</taxon>
        <taxon>Methanobacteriota</taxon>
        <taxon>Stenosarchaea group</taxon>
        <taxon>Methanomicrobia</taxon>
        <taxon>Methanomicrobiales</taxon>
        <taxon>Methanomicrobiaceae</taxon>
        <taxon>Methanoculleus</taxon>
    </lineage>
</organism>
<dbReference type="EMBL" id="CP137642">
    <property type="protein sequence ID" value="WOX58355.1"/>
    <property type="molecule type" value="Genomic_DNA"/>
</dbReference>
<proteinExistence type="predicted"/>
<name>A0AAX4FWU3_9EURY</name>
<accession>A0AAX4FWU3</accession>
<protein>
    <submittedName>
        <fullName evidence="1">Uncharacterized protein</fullName>
    </submittedName>
</protein>
<dbReference type="RefSeq" id="WP_318622176.1">
    <property type="nucleotide sequence ID" value="NZ_CP137642.1"/>
</dbReference>
<evidence type="ECO:0000313" key="1">
    <source>
        <dbReference type="EMBL" id="WOX58355.1"/>
    </source>
</evidence>
<dbReference type="KEGG" id="mrc:R6Y96_03695"/>